<name>A0A3B0Z4C5_9ZZZZ</name>
<dbReference type="EMBL" id="UOFL01000244">
    <property type="protein sequence ID" value="VAW82392.1"/>
    <property type="molecule type" value="Genomic_DNA"/>
</dbReference>
<accession>A0A3B0Z4C5</accession>
<proteinExistence type="predicted"/>
<organism evidence="1">
    <name type="scientific">hydrothermal vent metagenome</name>
    <dbReference type="NCBI Taxonomy" id="652676"/>
    <lineage>
        <taxon>unclassified sequences</taxon>
        <taxon>metagenomes</taxon>
        <taxon>ecological metagenomes</taxon>
    </lineage>
</organism>
<protein>
    <submittedName>
        <fullName evidence="1">Uncharacterized protein</fullName>
    </submittedName>
</protein>
<reference evidence="1" key="1">
    <citation type="submission" date="2018-06" db="EMBL/GenBank/DDBJ databases">
        <authorList>
            <person name="Zhirakovskaya E."/>
        </authorList>
    </citation>
    <scope>NUCLEOTIDE SEQUENCE</scope>
</reference>
<evidence type="ECO:0000313" key="1">
    <source>
        <dbReference type="EMBL" id="VAW82392.1"/>
    </source>
</evidence>
<sequence>MEAIEKKFLQHLKSESIDQEFVLVYSDWLQERGDQQKILIK</sequence>
<gene>
    <name evidence="1" type="ORF">MNBD_GAMMA12-2557</name>
</gene>
<dbReference type="AlphaFoldDB" id="A0A3B0Z4C5"/>